<dbReference type="STRING" id="1432141.A0A015M6W2"/>
<comment type="similarity">
    <text evidence="1">Belongs to the ACBP family.</text>
</comment>
<reference evidence="4 5" key="1">
    <citation type="submission" date="2014-02" db="EMBL/GenBank/DDBJ databases">
        <title>Single nucleus genome sequencing reveals high similarity among nuclei of an endomycorrhizal fungus.</title>
        <authorList>
            <person name="Lin K."/>
            <person name="Geurts R."/>
            <person name="Zhang Z."/>
            <person name="Limpens E."/>
            <person name="Saunders D.G."/>
            <person name="Mu D."/>
            <person name="Pang E."/>
            <person name="Cao H."/>
            <person name="Cha H."/>
            <person name="Lin T."/>
            <person name="Zhou Q."/>
            <person name="Shang Y."/>
            <person name="Li Y."/>
            <person name="Ivanov S."/>
            <person name="Sharma T."/>
            <person name="Velzen R.V."/>
            <person name="Ruijter N.D."/>
            <person name="Aanen D.K."/>
            <person name="Win J."/>
            <person name="Kamoun S."/>
            <person name="Bisseling T."/>
            <person name="Huang S."/>
        </authorList>
    </citation>
    <scope>NUCLEOTIDE SEQUENCE [LARGE SCALE GENOMIC DNA]</scope>
    <source>
        <strain evidence="5">DAOM197198w</strain>
    </source>
</reference>
<name>A0A015M6W2_RHIIW</name>
<evidence type="ECO:0000313" key="5">
    <source>
        <dbReference type="Proteomes" id="UP000022910"/>
    </source>
</evidence>
<dbReference type="Proteomes" id="UP000022910">
    <property type="component" value="Unassembled WGS sequence"/>
</dbReference>
<comment type="caution">
    <text evidence="4">The sequence shown here is derived from an EMBL/GenBank/DDBJ whole genome shotgun (WGS) entry which is preliminary data.</text>
</comment>
<dbReference type="PANTHER" id="PTHR23310:SF62">
    <property type="entry name" value="ACYL-COA BINDING PROTEIN 1, ISOFORM A"/>
    <property type="match status" value="1"/>
</dbReference>
<sequence>MTDINRSAEFDAAAKEFEEVVKNHNPSDEDKLEGYALFKQGSFGDNTKPEPGFFARTDKAKWNAYNTKKGITPEDAQKQYVDFVAKMKEKYGS</sequence>
<evidence type="ECO:0000256" key="2">
    <source>
        <dbReference type="ARBA" id="ARBA00023121"/>
    </source>
</evidence>
<accession>A0A015M6W2</accession>
<dbReference type="EMBL" id="JEMT01024690">
    <property type="protein sequence ID" value="EXX62568.1"/>
    <property type="molecule type" value="Genomic_DNA"/>
</dbReference>
<dbReference type="Gene3D" id="1.20.80.10">
    <property type="match status" value="1"/>
</dbReference>
<dbReference type="OrthoDB" id="346910at2759"/>
<dbReference type="InterPro" id="IPR014352">
    <property type="entry name" value="FERM/acyl-CoA-bd_prot_sf"/>
</dbReference>
<dbReference type="HOGENOM" id="CLU_118853_4_1_1"/>
<dbReference type="Pfam" id="PF00887">
    <property type="entry name" value="ACBP"/>
    <property type="match status" value="1"/>
</dbReference>
<dbReference type="PANTHER" id="PTHR23310">
    <property type="entry name" value="ACYL-COA-BINDING PROTEIN, ACBP"/>
    <property type="match status" value="1"/>
</dbReference>
<dbReference type="AlphaFoldDB" id="A0A015M6W2"/>
<dbReference type="InterPro" id="IPR035984">
    <property type="entry name" value="Acyl-CoA-binding_sf"/>
</dbReference>
<dbReference type="PRINTS" id="PR00689">
    <property type="entry name" value="ACOABINDINGP"/>
</dbReference>
<keyword evidence="5" id="KW-1185">Reference proteome</keyword>
<evidence type="ECO:0000256" key="1">
    <source>
        <dbReference type="ARBA" id="ARBA00005567"/>
    </source>
</evidence>
<dbReference type="SMR" id="A0A015M6W2"/>
<dbReference type="PROSITE" id="PS51228">
    <property type="entry name" value="ACB_2"/>
    <property type="match status" value="1"/>
</dbReference>
<dbReference type="SUPFAM" id="SSF47027">
    <property type="entry name" value="Acyl-CoA binding protein"/>
    <property type="match status" value="1"/>
</dbReference>
<evidence type="ECO:0000259" key="3">
    <source>
        <dbReference type="PROSITE" id="PS51228"/>
    </source>
</evidence>
<proteinExistence type="inferred from homology"/>
<dbReference type="GO" id="GO:0000062">
    <property type="term" value="F:fatty-acyl-CoA binding"/>
    <property type="evidence" value="ECO:0007669"/>
    <property type="project" value="InterPro"/>
</dbReference>
<feature type="domain" description="ACB" evidence="3">
    <location>
        <begin position="6"/>
        <end position="93"/>
    </location>
</feature>
<organism evidence="4 5">
    <name type="scientific">Rhizophagus irregularis (strain DAOM 197198w)</name>
    <name type="common">Glomus intraradices</name>
    <dbReference type="NCBI Taxonomy" id="1432141"/>
    <lineage>
        <taxon>Eukaryota</taxon>
        <taxon>Fungi</taxon>
        <taxon>Fungi incertae sedis</taxon>
        <taxon>Mucoromycota</taxon>
        <taxon>Glomeromycotina</taxon>
        <taxon>Glomeromycetes</taxon>
        <taxon>Glomerales</taxon>
        <taxon>Glomeraceae</taxon>
        <taxon>Rhizophagus</taxon>
    </lineage>
</organism>
<evidence type="ECO:0000313" key="4">
    <source>
        <dbReference type="EMBL" id="EXX62568.1"/>
    </source>
</evidence>
<dbReference type="GO" id="GO:0006631">
    <property type="term" value="P:fatty acid metabolic process"/>
    <property type="evidence" value="ECO:0007669"/>
    <property type="project" value="TreeGrafter"/>
</dbReference>
<protein>
    <submittedName>
        <fullName evidence="4">Long-chain fatty acid transporter ACB1</fullName>
    </submittedName>
</protein>
<gene>
    <name evidence="4" type="ORF">RirG_160560</name>
</gene>
<dbReference type="InterPro" id="IPR000582">
    <property type="entry name" value="Acyl-CoA-binding_protein"/>
</dbReference>
<keyword evidence="2" id="KW-0446">Lipid-binding</keyword>